<evidence type="ECO:0000313" key="3">
    <source>
        <dbReference type="EMBL" id="PAV76073.1"/>
    </source>
</evidence>
<organism evidence="3 4">
    <name type="scientific">Diploscapter pachys</name>
    <dbReference type="NCBI Taxonomy" id="2018661"/>
    <lineage>
        <taxon>Eukaryota</taxon>
        <taxon>Metazoa</taxon>
        <taxon>Ecdysozoa</taxon>
        <taxon>Nematoda</taxon>
        <taxon>Chromadorea</taxon>
        <taxon>Rhabditida</taxon>
        <taxon>Rhabditina</taxon>
        <taxon>Rhabditomorpha</taxon>
        <taxon>Rhabditoidea</taxon>
        <taxon>Rhabditidae</taxon>
        <taxon>Diploscapter</taxon>
    </lineage>
</organism>
<dbReference type="EMBL" id="LIAE01007969">
    <property type="protein sequence ID" value="PAV76073.1"/>
    <property type="molecule type" value="Genomic_DNA"/>
</dbReference>
<name>A0A2A2KQJ1_9BILA</name>
<dbReference type="AlphaFoldDB" id="A0A2A2KQJ1"/>
<dbReference type="CDD" id="cd03192">
    <property type="entry name" value="GST_C_Sigma_like"/>
    <property type="match status" value="1"/>
</dbReference>
<dbReference type="Pfam" id="PF02798">
    <property type="entry name" value="GST_N"/>
    <property type="match status" value="1"/>
</dbReference>
<gene>
    <name evidence="3" type="ORF">WR25_24751</name>
</gene>
<dbReference type="PROSITE" id="PS50404">
    <property type="entry name" value="GST_NTER"/>
    <property type="match status" value="1"/>
</dbReference>
<dbReference type="Pfam" id="PF14497">
    <property type="entry name" value="GST_C_3"/>
    <property type="match status" value="1"/>
</dbReference>
<accession>A0A2A2KQJ1</accession>
<dbReference type="InterPro" id="IPR036282">
    <property type="entry name" value="Glutathione-S-Trfase_C_sf"/>
</dbReference>
<dbReference type="Gene3D" id="3.40.30.10">
    <property type="entry name" value="Glutaredoxin"/>
    <property type="match status" value="1"/>
</dbReference>
<dbReference type="GO" id="GO:0004364">
    <property type="term" value="F:glutathione transferase activity"/>
    <property type="evidence" value="ECO:0007669"/>
    <property type="project" value="TreeGrafter"/>
</dbReference>
<protein>
    <recommendedName>
        <fullName evidence="5">Glutathione S-transferase</fullName>
    </recommendedName>
</protein>
<evidence type="ECO:0008006" key="5">
    <source>
        <dbReference type="Google" id="ProtNLM"/>
    </source>
</evidence>
<keyword evidence="4" id="KW-1185">Reference proteome</keyword>
<dbReference type="OrthoDB" id="414243at2759"/>
<feature type="domain" description="GST N-terminal" evidence="1">
    <location>
        <begin position="7"/>
        <end position="87"/>
    </location>
</feature>
<dbReference type="Proteomes" id="UP000218231">
    <property type="component" value="Unassembled WGS sequence"/>
</dbReference>
<feature type="domain" description="GST C-terminal" evidence="2">
    <location>
        <begin position="93"/>
        <end position="215"/>
    </location>
</feature>
<dbReference type="SFLD" id="SFLDG01205">
    <property type="entry name" value="AMPS.1"/>
    <property type="match status" value="1"/>
</dbReference>
<sequence length="217" mass="25601">MVGKQKHRYTLYYVNARGRAEPIRLVLHYLGAEFDDTRMEMDDLKAVIEKKAPMKQAPFIEVDGGKLVLCQTTAICRYLAKSIQPELWLAGATKTLSAKCDMVVEGMYDIYNDVMRYNYEKDATVKEELSQRYWDKGKLRLEFLERILETSKGDYFLGKKLHWCDLFVFGNMGSMLDVDNRMFSATPHMRKFYLRMRNLPELKPYIQKYWPKPEFNS</sequence>
<evidence type="ECO:0000259" key="1">
    <source>
        <dbReference type="PROSITE" id="PS50404"/>
    </source>
</evidence>
<dbReference type="SFLD" id="SFLDG00363">
    <property type="entry name" value="AMPS_(cytGST):_Alpha-__Mu-__Pi"/>
    <property type="match status" value="1"/>
</dbReference>
<dbReference type="InterPro" id="IPR004046">
    <property type="entry name" value="GST_C"/>
</dbReference>
<dbReference type="PANTHER" id="PTHR11571">
    <property type="entry name" value="GLUTATHIONE S-TRANSFERASE"/>
    <property type="match status" value="1"/>
</dbReference>
<dbReference type="InterPro" id="IPR010987">
    <property type="entry name" value="Glutathione-S-Trfase_C-like"/>
</dbReference>
<dbReference type="FunFam" id="3.40.30.10:FF:000497">
    <property type="entry name" value="Glutathione S-Transferase"/>
    <property type="match status" value="1"/>
</dbReference>
<dbReference type="SFLD" id="SFLDS00019">
    <property type="entry name" value="Glutathione_Transferase_(cytos"/>
    <property type="match status" value="1"/>
</dbReference>
<dbReference type="PROSITE" id="PS50405">
    <property type="entry name" value="GST_CTER"/>
    <property type="match status" value="1"/>
</dbReference>
<dbReference type="InterPro" id="IPR040079">
    <property type="entry name" value="Glutathione_S-Trfase"/>
</dbReference>
<evidence type="ECO:0000259" key="2">
    <source>
        <dbReference type="PROSITE" id="PS50405"/>
    </source>
</evidence>
<dbReference type="InterPro" id="IPR036249">
    <property type="entry name" value="Thioredoxin-like_sf"/>
</dbReference>
<proteinExistence type="predicted"/>
<dbReference type="PANTHER" id="PTHR11571:SF150">
    <property type="entry name" value="GLUTATHIONE S-TRANSFERASE"/>
    <property type="match status" value="1"/>
</dbReference>
<dbReference type="InterPro" id="IPR004045">
    <property type="entry name" value="Glutathione_S-Trfase_N"/>
</dbReference>
<dbReference type="SUPFAM" id="SSF52833">
    <property type="entry name" value="Thioredoxin-like"/>
    <property type="match status" value="1"/>
</dbReference>
<dbReference type="SUPFAM" id="SSF47616">
    <property type="entry name" value="GST C-terminal domain-like"/>
    <property type="match status" value="1"/>
</dbReference>
<dbReference type="CDD" id="cd03039">
    <property type="entry name" value="GST_N_Sigma_like"/>
    <property type="match status" value="1"/>
</dbReference>
<dbReference type="InterPro" id="IPR050213">
    <property type="entry name" value="GST_superfamily"/>
</dbReference>
<evidence type="ECO:0000313" key="4">
    <source>
        <dbReference type="Proteomes" id="UP000218231"/>
    </source>
</evidence>
<dbReference type="Gene3D" id="1.20.1050.10">
    <property type="match status" value="1"/>
</dbReference>
<reference evidence="3 4" key="1">
    <citation type="journal article" date="2017" name="Curr. Biol.">
        <title>Genome architecture and evolution of a unichromosomal asexual nematode.</title>
        <authorList>
            <person name="Fradin H."/>
            <person name="Zegar C."/>
            <person name="Gutwein M."/>
            <person name="Lucas J."/>
            <person name="Kovtun M."/>
            <person name="Corcoran D."/>
            <person name="Baugh L.R."/>
            <person name="Kiontke K."/>
            <person name="Gunsalus K."/>
            <person name="Fitch D.H."/>
            <person name="Piano F."/>
        </authorList>
    </citation>
    <scope>NUCLEOTIDE SEQUENCE [LARGE SCALE GENOMIC DNA]</scope>
    <source>
        <strain evidence="3">PF1309</strain>
    </source>
</reference>
<dbReference type="GO" id="GO:0006749">
    <property type="term" value="P:glutathione metabolic process"/>
    <property type="evidence" value="ECO:0007669"/>
    <property type="project" value="TreeGrafter"/>
</dbReference>
<dbReference type="FunFam" id="1.20.1050.10:FF:000030">
    <property type="entry name" value="Glutathione S-transferase S1"/>
    <property type="match status" value="1"/>
</dbReference>
<dbReference type="STRING" id="2018661.A0A2A2KQJ1"/>
<comment type="caution">
    <text evidence="3">The sequence shown here is derived from an EMBL/GenBank/DDBJ whole genome shotgun (WGS) entry which is preliminary data.</text>
</comment>